<organism evidence="2">
    <name type="scientific">Anguilla anguilla</name>
    <name type="common">European freshwater eel</name>
    <name type="synonym">Muraena anguilla</name>
    <dbReference type="NCBI Taxonomy" id="7936"/>
    <lineage>
        <taxon>Eukaryota</taxon>
        <taxon>Metazoa</taxon>
        <taxon>Chordata</taxon>
        <taxon>Craniata</taxon>
        <taxon>Vertebrata</taxon>
        <taxon>Euteleostomi</taxon>
        <taxon>Actinopterygii</taxon>
        <taxon>Neopterygii</taxon>
        <taxon>Teleostei</taxon>
        <taxon>Anguilliformes</taxon>
        <taxon>Anguillidae</taxon>
        <taxon>Anguilla</taxon>
    </lineage>
</organism>
<reference evidence="2" key="2">
    <citation type="journal article" date="2015" name="Fish Shellfish Immunol.">
        <title>Early steps in the European eel (Anguilla anguilla)-Vibrio vulnificus interaction in the gills: Role of the RtxA13 toxin.</title>
        <authorList>
            <person name="Callol A."/>
            <person name="Pajuelo D."/>
            <person name="Ebbesson L."/>
            <person name="Teles M."/>
            <person name="MacKenzie S."/>
            <person name="Amaro C."/>
        </authorList>
    </citation>
    <scope>NUCLEOTIDE SEQUENCE</scope>
</reference>
<reference evidence="2" key="1">
    <citation type="submission" date="2014-11" db="EMBL/GenBank/DDBJ databases">
        <authorList>
            <person name="Amaro Gonzalez C."/>
        </authorList>
    </citation>
    <scope>NUCLEOTIDE SEQUENCE</scope>
</reference>
<dbReference type="AlphaFoldDB" id="A0A0E9S7N1"/>
<feature type="transmembrane region" description="Helical" evidence="1">
    <location>
        <begin position="6"/>
        <end position="24"/>
    </location>
</feature>
<evidence type="ECO:0000256" key="1">
    <source>
        <dbReference type="SAM" id="Phobius"/>
    </source>
</evidence>
<name>A0A0E9S7N1_ANGAN</name>
<keyword evidence="1" id="KW-0812">Transmembrane</keyword>
<sequence length="61" mass="7067">MTFFLYTSHFLSFAVCYLGGVFRIQSSCFLVKRCVMFHQCRVDRAGLEIMTPFDPLLPGLR</sequence>
<protein>
    <submittedName>
        <fullName evidence="2">Uncharacterized protein</fullName>
    </submittedName>
</protein>
<keyword evidence="1" id="KW-0472">Membrane</keyword>
<keyword evidence="1" id="KW-1133">Transmembrane helix</keyword>
<accession>A0A0E9S7N1</accession>
<proteinExistence type="predicted"/>
<evidence type="ECO:0000313" key="2">
    <source>
        <dbReference type="EMBL" id="JAH37429.1"/>
    </source>
</evidence>
<dbReference type="EMBL" id="GBXM01071148">
    <property type="protein sequence ID" value="JAH37429.1"/>
    <property type="molecule type" value="Transcribed_RNA"/>
</dbReference>